<gene>
    <name evidence="1" type="ORF">DSO57_1014055</name>
</gene>
<dbReference type="Proteomes" id="UP001165960">
    <property type="component" value="Unassembled WGS sequence"/>
</dbReference>
<reference evidence="1" key="1">
    <citation type="submission" date="2022-04" db="EMBL/GenBank/DDBJ databases">
        <title>Genome of the entomopathogenic fungus Entomophthora muscae.</title>
        <authorList>
            <person name="Elya C."/>
            <person name="Lovett B.R."/>
            <person name="Lee E."/>
            <person name="Macias A.M."/>
            <person name="Hajek A.E."/>
            <person name="De Bivort B.L."/>
            <person name="Kasson M.T."/>
            <person name="De Fine Licht H.H."/>
            <person name="Stajich J.E."/>
        </authorList>
    </citation>
    <scope>NUCLEOTIDE SEQUENCE</scope>
    <source>
        <strain evidence="1">Berkeley</strain>
    </source>
</reference>
<proteinExistence type="predicted"/>
<protein>
    <submittedName>
        <fullName evidence="1">Uncharacterized protein</fullName>
    </submittedName>
</protein>
<keyword evidence="2" id="KW-1185">Reference proteome</keyword>
<name>A0ACC2SUP0_9FUNG</name>
<sequence length="1638" mass="180836">MGKPKATSERVKGNLKPSSSSRAAELLGASGLTSGVTMGLTFSSFSQNSSSPNSISGASSIDALGFDLVSSELSTEVQVILKKLAKRNSTTKLKALDELLTHLKASETEELSQFLPAWVGFYSKLSADLERRIRLLANQILAYVVVKVGKQVAPHLKLLLGPWLLSIHDPSKDVSITAKNAFDELFPQAKQSSALQFSHAEILELIETNLVVHTPESFSDSRFYTKEEIAQRYARLIICTLGAFGFMLEKISTEARAGQSIYSELLSSSKFFEYFSHEDSSIRNSSYQLITRLVSDAPELFESQLPQFSSHFLMKALQEKNTSCHAFMLDAVLIASQKFPTLWEGTKKPSFSRLVQLMENGCHGSISLFYPALPLLLSYLPASVLTCKGISALLSTLLSPKELTSRSYNTASEVCVSLADTKHLQDPLMSELTGILVDKSVIVLSQGYFGADQAIASENAATLVLKVMCRLWTQNKINEADDYANEIESLLFEIILQDELVPNVELTKVVSMIEDVALHRRNFLGEFAAQIQEKFYAILDQLLCLCMEKLEEPTTKTRFPNCFSFLCLAQSHLVQHLQSEHQLRTLDFFRTKMIKLIPSYDVGLGLSIIDTFGKEFDLADLVNIASQPTSAVPYAAKVELTTYLLDKPVALDGLEAWLVSTLQNLVLVPELNTPPGAAWTPGSLESLLGKVLVAPAGKFRSELYAAFSEAFSQNIERFLARPADSSILTQRLGEVVALLSHVVAIILRHPNYEAGINRLGSSYLAQLIALYPPYADHSILESGDLLSAWSGILRSGKWEVTRAILEPLMDLISDSFHTTEDPKRSVSMAEEVSTTVGALLQADWPFDEIDRLISHVCPPSATWAKLHADLVLQHDVDLQNLALTFAEGYILSPEYKDPSHDSGNGHMLRCILNFSSTLIGSLPEKAKSCARHLAASCFLTDVLFSWVEMVISGQELSYALNLELAESAWHILEKAGLGFSFRDSPPASNELPLVLHLVYGLPDSVPGLTSLAAGLIWTNAIKNNSYNAPKAWQQWLVDAAMLEPSKCASLLKGMAFMAGSIQKPDALLTFQSDLADQLISISPEVMAEAVSKNVVLSDFNSKTLFLFYCLISFELPRPKCQALNYWGIAVLKLAFRGQHDLCQSMFWGVLIPILEFTIANSYHQPSASLRVIVAQETPVWKDILDSYASVFDVIQALLKMPASPLVYLIKRNTLALLEALVGLSSGQFSDLVSWPQYQEAISKLILELMLAEYLPTDAPLEGPRFYFVSQLSSCVSLISLADLEAKAPTNQLCGLLHSKHPALARSAAKLLLLLLPSQIQSAKEQLNAQPPPRIPLPLIVLAQQDRPASGASDFGQLLAWLLVLRSCEMASYELKLVYTEQIQASGGIQSLVSLVIELLGIAESHPFDCGAWDVTGILLDGLEATAFPGLPLLAAHLYFRLLQVLPSLARAWWIECSNRNLIHNFESYTERHFSGRLVAAAMEHVSHPESQTKLVDDDFTYRVSRSEVTATYIVDECPIEILLRLPPAYPLKLAEVEGHRHAGVPEKQWRAWLLGSTTILTSQNGTIFDALEQFKTNASLHFAGKSDCMICYSVVGVLDRSLPNRQCRTCRNKFHAGCLYKWIQSSSQSTCPLCRNLF</sequence>
<comment type="caution">
    <text evidence="1">The sequence shown here is derived from an EMBL/GenBank/DDBJ whole genome shotgun (WGS) entry which is preliminary data.</text>
</comment>
<accession>A0ACC2SUP0</accession>
<evidence type="ECO:0000313" key="1">
    <source>
        <dbReference type="EMBL" id="KAJ9065998.1"/>
    </source>
</evidence>
<organism evidence="1 2">
    <name type="scientific">Entomophthora muscae</name>
    <dbReference type="NCBI Taxonomy" id="34485"/>
    <lineage>
        <taxon>Eukaryota</taxon>
        <taxon>Fungi</taxon>
        <taxon>Fungi incertae sedis</taxon>
        <taxon>Zoopagomycota</taxon>
        <taxon>Entomophthoromycotina</taxon>
        <taxon>Entomophthoromycetes</taxon>
        <taxon>Entomophthorales</taxon>
        <taxon>Entomophthoraceae</taxon>
        <taxon>Entomophthora</taxon>
    </lineage>
</organism>
<dbReference type="EMBL" id="QTSX02004313">
    <property type="protein sequence ID" value="KAJ9065998.1"/>
    <property type="molecule type" value="Genomic_DNA"/>
</dbReference>
<evidence type="ECO:0000313" key="2">
    <source>
        <dbReference type="Proteomes" id="UP001165960"/>
    </source>
</evidence>